<name>A0ABX6JR40_9GAMM</name>
<feature type="coiled-coil region" evidence="1">
    <location>
        <begin position="10"/>
        <end position="37"/>
    </location>
</feature>
<dbReference type="Proteomes" id="UP000501338">
    <property type="component" value="Chromosome"/>
</dbReference>
<dbReference type="RefSeq" id="WP_156733241.1">
    <property type="nucleotide sequence ID" value="NZ_CP045008.1"/>
</dbReference>
<keyword evidence="1" id="KW-0175">Coiled coil</keyword>
<dbReference type="EMBL" id="CP047340">
    <property type="protein sequence ID" value="QIF90295.1"/>
    <property type="molecule type" value="Genomic_DNA"/>
</dbReference>
<protein>
    <submittedName>
        <fullName evidence="2">Uncharacterized protein</fullName>
    </submittedName>
</protein>
<keyword evidence="3" id="KW-1185">Reference proteome</keyword>
<reference evidence="2 3" key="1">
    <citation type="submission" date="2020-01" db="EMBL/GenBank/DDBJ databases">
        <title>The genomic epidemiology of tigecycline resistance gene tet(X) variants in a swine farm in China.</title>
        <authorList>
            <person name="Peng K."/>
            <person name="Li R."/>
        </authorList>
    </citation>
    <scope>NUCLEOTIDE SEQUENCE [LARGE SCALE GENOMIC DNA]</scope>
    <source>
        <strain evidence="2 3">ZF1</strain>
    </source>
</reference>
<organism evidence="2 3">
    <name type="scientific">Proteus terrae subsp. cibarius</name>
    <dbReference type="NCBI Taxonomy" id="626774"/>
    <lineage>
        <taxon>Bacteria</taxon>
        <taxon>Pseudomonadati</taxon>
        <taxon>Pseudomonadota</taxon>
        <taxon>Gammaproteobacteria</taxon>
        <taxon>Enterobacterales</taxon>
        <taxon>Morganellaceae</taxon>
        <taxon>Proteus</taxon>
    </lineage>
</organism>
<sequence length="136" mass="15036">MSDNTIQLKVSVDTSELDKLEEQLNRIKQLMQDLGVKVNIKPEQGNDYFIAGSGQYFMKDAVIDGAKLKCCVSGDAVFSGVLVSNKSELDTKAQPDNDVISQIKQNAIAIAELDRAMQASHQAWSEAVNRTWCSQR</sequence>
<gene>
    <name evidence="2" type="ORF">GTH23_09710</name>
</gene>
<evidence type="ECO:0000256" key="1">
    <source>
        <dbReference type="SAM" id="Coils"/>
    </source>
</evidence>
<accession>A0ABX6JR40</accession>
<evidence type="ECO:0000313" key="2">
    <source>
        <dbReference type="EMBL" id="QIF90295.1"/>
    </source>
</evidence>
<proteinExistence type="predicted"/>
<evidence type="ECO:0000313" key="3">
    <source>
        <dbReference type="Proteomes" id="UP000501338"/>
    </source>
</evidence>